<dbReference type="NCBIfam" id="TIGR03263">
    <property type="entry name" value="guanyl_kin"/>
    <property type="match status" value="1"/>
</dbReference>
<evidence type="ECO:0000313" key="10">
    <source>
        <dbReference type="EMBL" id="CAD8703156.1"/>
    </source>
</evidence>
<comment type="similarity">
    <text evidence="1">Belongs to the guanylate kinase family.</text>
</comment>
<dbReference type="EC" id="2.7.4.8" evidence="2"/>
<feature type="domain" description="Guanylate kinase-like" evidence="9">
    <location>
        <begin position="15"/>
        <end position="197"/>
    </location>
</feature>
<dbReference type="GO" id="GO:0004385">
    <property type="term" value="F:GMP kinase activity"/>
    <property type="evidence" value="ECO:0007669"/>
    <property type="project" value="UniProtKB-EC"/>
</dbReference>
<dbReference type="InterPro" id="IPR027417">
    <property type="entry name" value="P-loop_NTPase"/>
</dbReference>
<dbReference type="Gene3D" id="3.40.50.300">
    <property type="entry name" value="P-loop containing nucleotide triphosphate hydrolases"/>
    <property type="match status" value="1"/>
</dbReference>
<evidence type="ECO:0000259" key="9">
    <source>
        <dbReference type="PROSITE" id="PS50052"/>
    </source>
</evidence>
<sequence length="259" mass="28060">MVVHRASTQKQQRALRPIVMCGPSGVGKGTLIQKLMDDFPGRFGFSVSHTTRTPRPGEEDGVHYNFVNKVDMEAEIAAGKFLEHANVHENIYGTSLASVRKVAAAGAVCILDIDVQGAEIVKQSALDAVYVFVSPPSMPELEKRLRGRGTEKEASIQTRMTNARKEMAKTSVRGFFHKVIVNDNLDKAYAQLCRVIDKEILAPQKRDGGKGGFFRDLSLPFSRVLKSLGASPASIAPIIATAVVVAVAIGGAAYLKQLR</sequence>
<evidence type="ECO:0000256" key="1">
    <source>
        <dbReference type="ARBA" id="ARBA00005790"/>
    </source>
</evidence>
<name>A0A7S0SCM5_9CHLO</name>
<keyword evidence="3" id="KW-0808">Transferase</keyword>
<dbReference type="PROSITE" id="PS00856">
    <property type="entry name" value="GUANYLATE_KINASE_1"/>
    <property type="match status" value="1"/>
</dbReference>
<dbReference type="AlphaFoldDB" id="A0A7S0SCM5"/>
<proteinExistence type="inferred from homology"/>
<accession>A0A7S0SCM5</accession>
<dbReference type="InterPro" id="IPR020590">
    <property type="entry name" value="Guanylate_kinase_CS"/>
</dbReference>
<feature type="transmembrane region" description="Helical" evidence="8">
    <location>
        <begin position="235"/>
        <end position="255"/>
    </location>
</feature>
<keyword evidence="4" id="KW-0547">Nucleotide-binding</keyword>
<keyword evidence="5" id="KW-0418">Kinase</keyword>
<dbReference type="FunFam" id="3.40.50.300:FF:000776">
    <property type="entry name" value="Guanylate kinase 2"/>
    <property type="match status" value="1"/>
</dbReference>
<dbReference type="SMART" id="SM00072">
    <property type="entry name" value="GuKc"/>
    <property type="match status" value="1"/>
</dbReference>
<keyword evidence="8" id="KW-0472">Membrane</keyword>
<dbReference type="PANTHER" id="PTHR23117">
    <property type="entry name" value="GUANYLATE KINASE-RELATED"/>
    <property type="match status" value="1"/>
</dbReference>
<dbReference type="GO" id="GO:0005524">
    <property type="term" value="F:ATP binding"/>
    <property type="evidence" value="ECO:0007669"/>
    <property type="project" value="UniProtKB-KW"/>
</dbReference>
<evidence type="ECO:0000256" key="2">
    <source>
        <dbReference type="ARBA" id="ARBA00012961"/>
    </source>
</evidence>
<dbReference type="PANTHER" id="PTHR23117:SF13">
    <property type="entry name" value="GUANYLATE KINASE"/>
    <property type="match status" value="1"/>
</dbReference>
<dbReference type="InterPro" id="IPR017665">
    <property type="entry name" value="Guanylate_kinase"/>
</dbReference>
<evidence type="ECO:0000256" key="3">
    <source>
        <dbReference type="ARBA" id="ARBA00022679"/>
    </source>
</evidence>
<evidence type="ECO:0000256" key="7">
    <source>
        <dbReference type="ARBA" id="ARBA00048594"/>
    </source>
</evidence>
<dbReference type="Pfam" id="PF00625">
    <property type="entry name" value="Guanylate_kin"/>
    <property type="match status" value="1"/>
</dbReference>
<gene>
    <name evidence="10" type="ORF">MANT1106_LOCUS5838</name>
</gene>
<comment type="catalytic activity">
    <reaction evidence="7">
        <text>GMP + ATP = GDP + ADP</text>
        <dbReference type="Rhea" id="RHEA:20780"/>
        <dbReference type="ChEBI" id="CHEBI:30616"/>
        <dbReference type="ChEBI" id="CHEBI:58115"/>
        <dbReference type="ChEBI" id="CHEBI:58189"/>
        <dbReference type="ChEBI" id="CHEBI:456216"/>
        <dbReference type="EC" id="2.7.4.8"/>
    </reaction>
</comment>
<dbReference type="CDD" id="cd00071">
    <property type="entry name" value="GMPK"/>
    <property type="match status" value="1"/>
</dbReference>
<keyword evidence="6" id="KW-0067">ATP-binding</keyword>
<keyword evidence="8" id="KW-0812">Transmembrane</keyword>
<dbReference type="InterPro" id="IPR008145">
    <property type="entry name" value="GK/Ca_channel_bsu"/>
</dbReference>
<dbReference type="SUPFAM" id="SSF52540">
    <property type="entry name" value="P-loop containing nucleoside triphosphate hydrolases"/>
    <property type="match status" value="1"/>
</dbReference>
<dbReference type="PROSITE" id="PS50052">
    <property type="entry name" value="GUANYLATE_KINASE_2"/>
    <property type="match status" value="1"/>
</dbReference>
<dbReference type="GO" id="GO:0005829">
    <property type="term" value="C:cytosol"/>
    <property type="evidence" value="ECO:0007669"/>
    <property type="project" value="TreeGrafter"/>
</dbReference>
<evidence type="ECO:0000256" key="5">
    <source>
        <dbReference type="ARBA" id="ARBA00022777"/>
    </source>
</evidence>
<dbReference type="InterPro" id="IPR008144">
    <property type="entry name" value="Guanylate_kin-like_dom"/>
</dbReference>
<reference evidence="10" key="1">
    <citation type="submission" date="2021-01" db="EMBL/GenBank/DDBJ databases">
        <authorList>
            <person name="Corre E."/>
            <person name="Pelletier E."/>
            <person name="Niang G."/>
            <person name="Scheremetjew M."/>
            <person name="Finn R."/>
            <person name="Kale V."/>
            <person name="Holt S."/>
            <person name="Cochrane G."/>
            <person name="Meng A."/>
            <person name="Brown T."/>
            <person name="Cohen L."/>
        </authorList>
    </citation>
    <scope>NUCLEOTIDE SEQUENCE</scope>
    <source>
        <strain evidence="10">SL-175</strain>
    </source>
</reference>
<evidence type="ECO:0000256" key="6">
    <source>
        <dbReference type="ARBA" id="ARBA00022840"/>
    </source>
</evidence>
<dbReference type="EMBL" id="HBFC01010076">
    <property type="protein sequence ID" value="CAD8703156.1"/>
    <property type="molecule type" value="Transcribed_RNA"/>
</dbReference>
<evidence type="ECO:0000256" key="8">
    <source>
        <dbReference type="SAM" id="Phobius"/>
    </source>
</evidence>
<evidence type="ECO:0000256" key="4">
    <source>
        <dbReference type="ARBA" id="ARBA00022741"/>
    </source>
</evidence>
<organism evidence="10">
    <name type="scientific">Mantoniella antarctica</name>
    <dbReference type="NCBI Taxonomy" id="81844"/>
    <lineage>
        <taxon>Eukaryota</taxon>
        <taxon>Viridiplantae</taxon>
        <taxon>Chlorophyta</taxon>
        <taxon>Mamiellophyceae</taxon>
        <taxon>Mamiellales</taxon>
        <taxon>Mamiellaceae</taxon>
        <taxon>Mantoniella</taxon>
    </lineage>
</organism>
<protein>
    <recommendedName>
        <fullName evidence="2">guanylate kinase</fullName>
        <ecNumber evidence="2">2.7.4.8</ecNumber>
    </recommendedName>
</protein>
<keyword evidence="8" id="KW-1133">Transmembrane helix</keyword>